<dbReference type="PANTHER" id="PTHR24221">
    <property type="entry name" value="ATP-BINDING CASSETTE SUB-FAMILY B"/>
    <property type="match status" value="1"/>
</dbReference>
<dbReference type="InterPro" id="IPR011527">
    <property type="entry name" value="ABC1_TM_dom"/>
</dbReference>
<dbReference type="PROSITE" id="PS50893">
    <property type="entry name" value="ABC_TRANSPORTER_2"/>
    <property type="match status" value="1"/>
</dbReference>
<keyword evidence="6" id="KW-0067">ATP-binding</keyword>
<evidence type="ECO:0000259" key="13">
    <source>
        <dbReference type="PROSITE" id="PS50929"/>
    </source>
</evidence>
<evidence type="ECO:0000256" key="10">
    <source>
        <dbReference type="ARBA" id="ARBA00043264"/>
    </source>
</evidence>
<proteinExistence type="predicted"/>
<dbReference type="Proteomes" id="UP000283426">
    <property type="component" value="Unassembled WGS sequence"/>
</dbReference>
<keyword evidence="4 11" id="KW-0812">Transmembrane</keyword>
<dbReference type="InterPro" id="IPR003439">
    <property type="entry name" value="ABC_transporter-like_ATP-bd"/>
</dbReference>
<evidence type="ECO:0000256" key="6">
    <source>
        <dbReference type="ARBA" id="ARBA00022840"/>
    </source>
</evidence>
<feature type="domain" description="ABC transmembrane type-1" evidence="13">
    <location>
        <begin position="174"/>
        <end position="453"/>
    </location>
</feature>
<dbReference type="InterPro" id="IPR003593">
    <property type="entry name" value="AAA+_ATPase"/>
</dbReference>
<evidence type="ECO:0000259" key="12">
    <source>
        <dbReference type="PROSITE" id="PS50893"/>
    </source>
</evidence>
<comment type="subcellular location">
    <subcellularLocation>
        <location evidence="1">Cell membrane</location>
        <topology evidence="1">Multi-pass membrane protein</topology>
    </subcellularLocation>
</comment>
<dbReference type="Gene3D" id="1.20.1560.10">
    <property type="entry name" value="ABC transporter type 1, transmembrane domain"/>
    <property type="match status" value="1"/>
</dbReference>
<dbReference type="Pfam" id="PF00664">
    <property type="entry name" value="ABC_membrane"/>
    <property type="match status" value="1"/>
</dbReference>
<feature type="transmembrane region" description="Helical" evidence="11">
    <location>
        <begin position="207"/>
        <end position="225"/>
    </location>
</feature>
<dbReference type="InterPro" id="IPR036640">
    <property type="entry name" value="ABC1_TM_sf"/>
</dbReference>
<dbReference type="GO" id="GO:0005886">
    <property type="term" value="C:plasma membrane"/>
    <property type="evidence" value="ECO:0007669"/>
    <property type="project" value="UniProtKB-SubCell"/>
</dbReference>
<feature type="transmembrane region" description="Helical" evidence="11">
    <location>
        <begin position="311"/>
        <end position="329"/>
    </location>
</feature>
<dbReference type="InterPro" id="IPR017871">
    <property type="entry name" value="ABC_transporter-like_CS"/>
</dbReference>
<dbReference type="GO" id="GO:0016887">
    <property type="term" value="F:ATP hydrolysis activity"/>
    <property type="evidence" value="ECO:0007669"/>
    <property type="project" value="InterPro"/>
</dbReference>
<feature type="domain" description="ABC transporter" evidence="12">
    <location>
        <begin position="486"/>
        <end position="722"/>
    </location>
</feature>
<dbReference type="Gene3D" id="3.90.70.10">
    <property type="entry name" value="Cysteine proteinases"/>
    <property type="match status" value="1"/>
</dbReference>
<dbReference type="EMBL" id="QRYW01000062">
    <property type="protein sequence ID" value="RGV18001.1"/>
    <property type="molecule type" value="Genomic_DNA"/>
</dbReference>
<evidence type="ECO:0000313" key="17">
    <source>
        <dbReference type="Proteomes" id="UP000283426"/>
    </source>
</evidence>
<keyword evidence="7" id="KW-0653">Protein transport</keyword>
<evidence type="ECO:0000256" key="3">
    <source>
        <dbReference type="ARBA" id="ARBA00022475"/>
    </source>
</evidence>
<evidence type="ECO:0000313" key="18">
    <source>
        <dbReference type="Proteomes" id="UP000284434"/>
    </source>
</evidence>
<evidence type="ECO:0000256" key="7">
    <source>
        <dbReference type="ARBA" id="ARBA00022927"/>
    </source>
</evidence>
<evidence type="ECO:0000313" key="16">
    <source>
        <dbReference type="EMBL" id="RGY09071.1"/>
    </source>
</evidence>
<keyword evidence="10" id="KW-0080">Bacteriocin transport</keyword>
<dbReference type="GO" id="GO:0005524">
    <property type="term" value="F:ATP binding"/>
    <property type="evidence" value="ECO:0007669"/>
    <property type="project" value="UniProtKB-KW"/>
</dbReference>
<dbReference type="PROSITE" id="PS50929">
    <property type="entry name" value="ABC_TM1F"/>
    <property type="match status" value="1"/>
</dbReference>
<dbReference type="GO" id="GO:0043213">
    <property type="term" value="P:bacteriocin transport"/>
    <property type="evidence" value="ECO:0007669"/>
    <property type="project" value="UniProtKB-KW"/>
</dbReference>
<gene>
    <name evidence="15" type="ORF">DWW24_20445</name>
    <name evidence="16" type="ORF">DXA53_04305</name>
</gene>
<dbReference type="SUPFAM" id="SSF90123">
    <property type="entry name" value="ABC transporter transmembrane region"/>
    <property type="match status" value="1"/>
</dbReference>
<keyword evidence="3" id="KW-1003">Cell membrane</keyword>
<accession>A0A412W2N8</accession>
<dbReference type="Proteomes" id="UP000284434">
    <property type="component" value="Unassembled WGS sequence"/>
</dbReference>
<keyword evidence="8 11" id="KW-1133">Transmembrane helix</keyword>
<dbReference type="FunFam" id="3.40.50.300:FF:000221">
    <property type="entry name" value="Multidrug ABC transporter ATP-binding protein"/>
    <property type="match status" value="1"/>
</dbReference>
<evidence type="ECO:0000256" key="9">
    <source>
        <dbReference type="ARBA" id="ARBA00023136"/>
    </source>
</evidence>
<evidence type="ECO:0000259" key="14">
    <source>
        <dbReference type="PROSITE" id="PS50990"/>
    </source>
</evidence>
<dbReference type="GO" id="GO:0140359">
    <property type="term" value="F:ABC-type transporter activity"/>
    <property type="evidence" value="ECO:0007669"/>
    <property type="project" value="InterPro"/>
</dbReference>
<evidence type="ECO:0000256" key="1">
    <source>
        <dbReference type="ARBA" id="ARBA00004651"/>
    </source>
</evidence>
<dbReference type="InterPro" id="IPR039421">
    <property type="entry name" value="Type_1_exporter"/>
</dbReference>
<dbReference type="GO" id="GO:0008233">
    <property type="term" value="F:peptidase activity"/>
    <property type="evidence" value="ECO:0007669"/>
    <property type="project" value="InterPro"/>
</dbReference>
<protein>
    <submittedName>
        <fullName evidence="15">Peptidase domain-containing ABC transporter</fullName>
    </submittedName>
</protein>
<evidence type="ECO:0000313" key="15">
    <source>
        <dbReference type="EMBL" id="RGV18001.1"/>
    </source>
</evidence>
<evidence type="ECO:0000256" key="4">
    <source>
        <dbReference type="ARBA" id="ARBA00022692"/>
    </source>
</evidence>
<evidence type="ECO:0000256" key="5">
    <source>
        <dbReference type="ARBA" id="ARBA00022741"/>
    </source>
</evidence>
<dbReference type="Gene3D" id="3.40.50.300">
    <property type="entry name" value="P-loop containing nucleotide triphosphate hydrolases"/>
    <property type="match status" value="1"/>
</dbReference>
<dbReference type="InterPro" id="IPR005074">
    <property type="entry name" value="Peptidase_C39"/>
</dbReference>
<feature type="domain" description="Peptidase C39" evidence="14">
    <location>
        <begin position="9"/>
        <end position="133"/>
    </location>
</feature>
<dbReference type="GO" id="GO:0034040">
    <property type="term" value="F:ATPase-coupled lipid transmembrane transporter activity"/>
    <property type="evidence" value="ECO:0007669"/>
    <property type="project" value="TreeGrafter"/>
</dbReference>
<dbReference type="RefSeq" id="WP_013611198.1">
    <property type="nucleotide sequence ID" value="NZ_JABWDG010000074.1"/>
</dbReference>
<dbReference type="CDD" id="cd18571">
    <property type="entry name" value="ABC_6TM_peptidase_like"/>
    <property type="match status" value="1"/>
</dbReference>
<feature type="transmembrane region" description="Helical" evidence="11">
    <location>
        <begin position="286"/>
        <end position="305"/>
    </location>
</feature>
<keyword evidence="2" id="KW-0813">Transport</keyword>
<dbReference type="SMART" id="SM00382">
    <property type="entry name" value="AAA"/>
    <property type="match status" value="1"/>
</dbReference>
<dbReference type="OMA" id="QQSHFIE"/>
<dbReference type="GeneID" id="61274143"/>
<sequence length="726" mass="82319">MAQIPLYSQYDSMDCGPTCLRMIASFYGKDFSLEYLRDMCSITNRGVTLLGLDYAAKQIGFETLCAKVSLLQLCKDTPLPCIIHWNKEHFVVLYKISQRRNKKIYHVADPVGAKFKYSEEEFSGCWEQGSQCGIVLCLEPTDKFFANDIRNSSYYGYKWIFKYINPYQGALSQMLLGLIAGSLLLLIFPFLTQAIVDYGIGSQNLKFIWLILIAQLFLIFGNSAIEFIRNWILLHIGTRINISLISDYIIKLTKLPIRFFDTKMLGDVIQRIGDHTRIKDFITETGLSLVFSIFNVIILGTIVLIYDWRVFLIFIGGTILYLTWVLMFMKRRAILDKKVFAQSASNQSNVIQLVMGMQEIKLCGCEEKKRWEWERIQAQIYQLVSDGLTLSQYQQSGAILILQIKNALITALIASLTIQGEMTLGMMMAIQFIIGQLNNPVEQLISFVRKYQDAKLSLERLNDIYAINDEIIEKTSLIKSIPYETIRISNLCFKYDKLATYYTLNNITFDIPKGKTTAIVGLSGSGKTTLLKMILGFYKPDEGTIKIGNQDVLNYDLREWRMRCGVVMQDGFIFSDTIAGNIAPGVEMPNKFKLDNAAKIANILDFIHSLPMGYQTMIGTDGLGLSAGQKQRILIARAVYKDPDYILMDEATNALDAENESEIICNMNNFLRGRTAVIIAHRLSTIRNANNIIVLGNGSVVEQGTHEELVSRNGIYHTLVKNQLNI</sequence>
<dbReference type="SUPFAM" id="SSF52540">
    <property type="entry name" value="P-loop containing nucleoside triphosphate hydrolases"/>
    <property type="match status" value="1"/>
</dbReference>
<dbReference type="Pfam" id="PF00005">
    <property type="entry name" value="ABC_tran"/>
    <property type="match status" value="1"/>
</dbReference>
<keyword evidence="5" id="KW-0547">Nucleotide-binding</keyword>
<dbReference type="AlphaFoldDB" id="A0A412W2N8"/>
<dbReference type="EMBL" id="QSCO01000004">
    <property type="protein sequence ID" value="RGY09071.1"/>
    <property type="molecule type" value="Genomic_DNA"/>
</dbReference>
<name>A0A412W2N8_9BACT</name>
<dbReference type="InterPro" id="IPR027417">
    <property type="entry name" value="P-loop_NTPase"/>
</dbReference>
<feature type="transmembrane region" description="Helical" evidence="11">
    <location>
        <begin position="174"/>
        <end position="195"/>
    </location>
</feature>
<dbReference type="GO" id="GO:0006508">
    <property type="term" value="P:proteolysis"/>
    <property type="evidence" value="ECO:0007669"/>
    <property type="project" value="InterPro"/>
</dbReference>
<keyword evidence="9 11" id="KW-0472">Membrane</keyword>
<dbReference type="PANTHER" id="PTHR24221:SF654">
    <property type="entry name" value="ATP-BINDING CASSETTE SUB-FAMILY B MEMBER 6"/>
    <property type="match status" value="1"/>
</dbReference>
<evidence type="ECO:0000256" key="2">
    <source>
        <dbReference type="ARBA" id="ARBA00022448"/>
    </source>
</evidence>
<dbReference type="GO" id="GO:0015031">
    <property type="term" value="P:protein transport"/>
    <property type="evidence" value="ECO:0007669"/>
    <property type="project" value="UniProtKB-KW"/>
</dbReference>
<dbReference type="PROSITE" id="PS50990">
    <property type="entry name" value="PEPTIDASE_C39"/>
    <property type="match status" value="1"/>
</dbReference>
<comment type="caution">
    <text evidence="15">The sequence shown here is derived from an EMBL/GenBank/DDBJ whole genome shotgun (WGS) entry which is preliminary data.</text>
</comment>
<reference evidence="17 18" key="1">
    <citation type="submission" date="2018-08" db="EMBL/GenBank/DDBJ databases">
        <title>A genome reference for cultivated species of the human gut microbiota.</title>
        <authorList>
            <person name="Zou Y."/>
            <person name="Xue W."/>
            <person name="Luo G."/>
        </authorList>
    </citation>
    <scope>NUCLEOTIDE SEQUENCE [LARGE SCALE GENOMIC DNA]</scope>
    <source>
        <strain evidence="15 17">AF14-6AC</strain>
        <strain evidence="16 18">OF03-11</strain>
    </source>
</reference>
<dbReference type="CDD" id="cd02418">
    <property type="entry name" value="Peptidase_C39B"/>
    <property type="match status" value="1"/>
</dbReference>
<organism evidence="15 17">
    <name type="scientific">Odoribacter splanchnicus</name>
    <dbReference type="NCBI Taxonomy" id="28118"/>
    <lineage>
        <taxon>Bacteria</taxon>
        <taxon>Pseudomonadati</taxon>
        <taxon>Bacteroidota</taxon>
        <taxon>Bacteroidia</taxon>
        <taxon>Bacteroidales</taxon>
        <taxon>Odoribacteraceae</taxon>
        <taxon>Odoribacter</taxon>
    </lineage>
</organism>
<dbReference type="PROSITE" id="PS00211">
    <property type="entry name" value="ABC_TRANSPORTER_1"/>
    <property type="match status" value="1"/>
</dbReference>
<evidence type="ECO:0000256" key="8">
    <source>
        <dbReference type="ARBA" id="ARBA00022989"/>
    </source>
</evidence>
<evidence type="ECO:0000256" key="11">
    <source>
        <dbReference type="SAM" id="Phobius"/>
    </source>
</evidence>
<dbReference type="Pfam" id="PF03412">
    <property type="entry name" value="Peptidase_C39"/>
    <property type="match status" value="1"/>
</dbReference>